<proteinExistence type="predicted"/>
<evidence type="ECO:0000313" key="3">
    <source>
        <dbReference type="Proteomes" id="UP001157126"/>
    </source>
</evidence>
<organism evidence="2 3">
    <name type="scientific">Mobilicoccus caccae</name>
    <dbReference type="NCBI Taxonomy" id="1859295"/>
    <lineage>
        <taxon>Bacteria</taxon>
        <taxon>Bacillati</taxon>
        <taxon>Actinomycetota</taxon>
        <taxon>Actinomycetes</taxon>
        <taxon>Micrococcales</taxon>
        <taxon>Dermatophilaceae</taxon>
        <taxon>Mobilicoccus</taxon>
    </lineage>
</organism>
<evidence type="ECO:0000313" key="2">
    <source>
        <dbReference type="EMBL" id="GMA41090.1"/>
    </source>
</evidence>
<gene>
    <name evidence="2" type="ORF">GCM10025883_31350</name>
</gene>
<keyword evidence="3" id="KW-1185">Reference proteome</keyword>
<protein>
    <submittedName>
        <fullName evidence="2">Uncharacterized protein</fullName>
    </submittedName>
</protein>
<sequence length="131" mass="14577">MQLGGEDGLRRQGRLDVELTPDDAFEQMIDGLLYQPLACHEVLLVGRPDAHPGYELEAIRHGPSAPMTRRKTSNRLSSEAVRGGSRVVQRRRRRAVPKMLRVISRPMAVPALRSIERIIGFSMTCSSMPGS</sequence>
<reference evidence="3" key="1">
    <citation type="journal article" date="2019" name="Int. J. Syst. Evol. Microbiol.">
        <title>The Global Catalogue of Microorganisms (GCM) 10K type strain sequencing project: providing services to taxonomists for standard genome sequencing and annotation.</title>
        <authorList>
            <consortium name="The Broad Institute Genomics Platform"/>
            <consortium name="The Broad Institute Genome Sequencing Center for Infectious Disease"/>
            <person name="Wu L."/>
            <person name="Ma J."/>
        </authorList>
    </citation>
    <scope>NUCLEOTIDE SEQUENCE [LARGE SCALE GENOMIC DNA]</scope>
    <source>
        <strain evidence="3">NBRC 113072</strain>
    </source>
</reference>
<dbReference type="Proteomes" id="UP001157126">
    <property type="component" value="Unassembled WGS sequence"/>
</dbReference>
<evidence type="ECO:0000256" key="1">
    <source>
        <dbReference type="SAM" id="MobiDB-lite"/>
    </source>
</evidence>
<accession>A0ABQ6IT38</accession>
<name>A0ABQ6IT38_9MICO</name>
<comment type="caution">
    <text evidence="2">The sequence shown here is derived from an EMBL/GenBank/DDBJ whole genome shotgun (WGS) entry which is preliminary data.</text>
</comment>
<feature type="region of interest" description="Disordered" evidence="1">
    <location>
        <begin position="63"/>
        <end position="89"/>
    </location>
</feature>
<dbReference type="EMBL" id="BSUO01000001">
    <property type="protein sequence ID" value="GMA41090.1"/>
    <property type="molecule type" value="Genomic_DNA"/>
</dbReference>